<sequence>MGFVGRKLLFAEEGPVLSGKRTARFKVGVIGFLFFLVLSAVPGVTMSLAAAPQTGEITRLEAEATELENRAARLKQAVENCRRSISPQSPDCYIEISWLGARVSYLEAEKIAGQMEEQARDIRRRIDYLKSQLNRPAPPPPITTQPTTPVSPPVTGTPTTGNQTATRPVQTTPATPAPAPPAARPQPFETRVGGLSQKEWNRLMSIQERLEELYRDYASSDQAEVNRLRDEVYRLWQKAVSGPLTPEQRKMLRLRLPSRSQPAGPVQTRREELLEKRNQSSPTPPPSPLSVASNLVQSHIETGAQQALDEFGNNWVDVINVSEVDRKWLNYENVVGFSKVTMKLKEKDYPGAIAETVDFIAGKVMLPLTSMNVSVFKSVYGQTTFGALNKFMEDSMKMTGAEFSYEEMTKDMTLGQKAVMEWVGFGEMMREKDKEREKR</sequence>
<name>A0A3E2BIU8_9BACT</name>
<feature type="region of interest" description="Disordered" evidence="2">
    <location>
        <begin position="253"/>
        <end position="291"/>
    </location>
</feature>
<feature type="compositionally biased region" description="Low complexity" evidence="2">
    <location>
        <begin position="144"/>
        <end position="174"/>
    </location>
</feature>
<evidence type="ECO:0000313" key="4">
    <source>
        <dbReference type="EMBL" id="RFT14669.1"/>
    </source>
</evidence>
<evidence type="ECO:0000313" key="5">
    <source>
        <dbReference type="Proteomes" id="UP000257323"/>
    </source>
</evidence>
<feature type="compositionally biased region" description="Pro residues" evidence="2">
    <location>
        <begin position="175"/>
        <end position="184"/>
    </location>
</feature>
<feature type="region of interest" description="Disordered" evidence="2">
    <location>
        <begin position="132"/>
        <end position="195"/>
    </location>
</feature>
<evidence type="ECO:0000256" key="1">
    <source>
        <dbReference type="SAM" id="Coils"/>
    </source>
</evidence>
<feature type="coiled-coil region" evidence="1">
    <location>
        <begin position="57"/>
        <end position="132"/>
    </location>
</feature>
<accession>A0A3E2BIU8</accession>
<gene>
    <name evidence="4" type="ORF">OP8BY_2495</name>
</gene>
<reference evidence="4 5" key="1">
    <citation type="submission" date="2018-08" db="EMBL/GenBank/DDBJ databases">
        <title>Genome analysis of the thermophilic bacterium of the candidate phylum Aminicenantes from deep subsurface aquifer revealed its physiology and ecological role.</title>
        <authorList>
            <person name="Kadnikov V.V."/>
            <person name="Mardanov A.V."/>
            <person name="Beletsky A.V."/>
            <person name="Karnachuk O.V."/>
            <person name="Ravin N.V."/>
        </authorList>
    </citation>
    <scope>NUCLEOTIDE SEQUENCE [LARGE SCALE GENOMIC DNA]</scope>
    <source>
        <strain evidence="4">BY38</strain>
    </source>
</reference>
<feature type="compositionally biased region" description="Basic and acidic residues" evidence="2">
    <location>
        <begin position="268"/>
        <end position="278"/>
    </location>
</feature>
<dbReference type="EMBL" id="QUAH01000024">
    <property type="protein sequence ID" value="RFT14669.1"/>
    <property type="molecule type" value="Genomic_DNA"/>
</dbReference>
<feature type="transmembrane region" description="Helical" evidence="3">
    <location>
        <begin position="27"/>
        <end position="51"/>
    </location>
</feature>
<keyword evidence="3" id="KW-1133">Transmembrane helix</keyword>
<dbReference type="AlphaFoldDB" id="A0A3E2BIU8"/>
<keyword evidence="1" id="KW-0175">Coiled coil</keyword>
<organism evidence="4 5">
    <name type="scientific">Candidatus Saccharicenans subterraneus</name>
    <dbReference type="NCBI Taxonomy" id="2508984"/>
    <lineage>
        <taxon>Bacteria</taxon>
        <taxon>Candidatus Aminicenantota</taxon>
        <taxon>Candidatus Aminicenantia</taxon>
        <taxon>Candidatus Aminicenantales</taxon>
        <taxon>Candidatus Saccharicenantaceae</taxon>
        <taxon>Candidatus Saccharicenans</taxon>
    </lineage>
</organism>
<keyword evidence="3" id="KW-0812">Transmembrane</keyword>
<comment type="caution">
    <text evidence="4">The sequence shown here is derived from an EMBL/GenBank/DDBJ whole genome shotgun (WGS) entry which is preliminary data.</text>
</comment>
<protein>
    <submittedName>
        <fullName evidence="4">Uncharacterized protein</fullName>
    </submittedName>
</protein>
<evidence type="ECO:0000256" key="2">
    <source>
        <dbReference type="SAM" id="MobiDB-lite"/>
    </source>
</evidence>
<proteinExistence type="predicted"/>
<keyword evidence="3" id="KW-0472">Membrane</keyword>
<dbReference type="Proteomes" id="UP000257323">
    <property type="component" value="Unassembled WGS sequence"/>
</dbReference>
<evidence type="ECO:0000256" key="3">
    <source>
        <dbReference type="SAM" id="Phobius"/>
    </source>
</evidence>